<comment type="caution">
    <text evidence="1">The sequence shown here is derived from an EMBL/GenBank/DDBJ whole genome shotgun (WGS) entry which is preliminary data.</text>
</comment>
<dbReference type="RefSeq" id="WP_118042868.1">
    <property type="nucleotide sequence ID" value="NZ_BQNJ01000001.1"/>
</dbReference>
<accession>A0A413LCQ0</accession>
<dbReference type="EMBL" id="BQNJ01000001">
    <property type="protein sequence ID" value="GKG99434.1"/>
    <property type="molecule type" value="Genomic_DNA"/>
</dbReference>
<reference evidence="1" key="1">
    <citation type="submission" date="2022-01" db="EMBL/GenBank/DDBJ databases">
        <title>Novel bile acid biosynthetic pathways are enriched in the microbiome of centenarians.</title>
        <authorList>
            <person name="Sato Y."/>
            <person name="Atarashi K."/>
            <person name="Plichta R.D."/>
            <person name="Arai Y."/>
            <person name="Sasajima S."/>
            <person name="Kearney M.S."/>
            <person name="Suda W."/>
            <person name="Takeshita K."/>
            <person name="Sasaki T."/>
            <person name="Okamoto S."/>
            <person name="Skelly N.A."/>
            <person name="Okamura Y."/>
            <person name="Vlamakis H."/>
            <person name="Li Y."/>
            <person name="Tanoue T."/>
            <person name="Takei H."/>
            <person name="Nittono H."/>
            <person name="Narushima S."/>
            <person name="Irie J."/>
            <person name="Itoh H."/>
            <person name="Moriya K."/>
            <person name="Sugiura Y."/>
            <person name="Suematsu M."/>
            <person name="Moritoki N."/>
            <person name="Shibata S."/>
            <person name="Littman R.D."/>
            <person name="Fischbach A.M."/>
            <person name="Uwamino Y."/>
            <person name="Inoue T."/>
            <person name="Honda A."/>
            <person name="Hattori M."/>
            <person name="Murai T."/>
            <person name="Xavier J.R."/>
            <person name="Hirose N."/>
            <person name="Honda K."/>
        </authorList>
    </citation>
    <scope>NUCLEOTIDE SEQUENCE</scope>
    <source>
        <strain evidence="1">CE91-St55</strain>
    </source>
</reference>
<proteinExistence type="predicted"/>
<organism evidence="1 2">
    <name type="scientific">Hungatella hathewayi</name>
    <dbReference type="NCBI Taxonomy" id="154046"/>
    <lineage>
        <taxon>Bacteria</taxon>
        <taxon>Bacillati</taxon>
        <taxon>Bacillota</taxon>
        <taxon>Clostridia</taxon>
        <taxon>Lachnospirales</taxon>
        <taxon>Lachnospiraceae</taxon>
        <taxon>Hungatella</taxon>
    </lineage>
</organism>
<evidence type="ECO:0000313" key="2">
    <source>
        <dbReference type="Proteomes" id="UP001055091"/>
    </source>
</evidence>
<dbReference type="Proteomes" id="UP001055091">
    <property type="component" value="Unassembled WGS sequence"/>
</dbReference>
<protein>
    <submittedName>
        <fullName evidence="1">Uncharacterized protein</fullName>
    </submittedName>
</protein>
<gene>
    <name evidence="1" type="ORF">CE91St55_14160</name>
</gene>
<dbReference type="AlphaFoldDB" id="A0A413LCQ0"/>
<evidence type="ECO:0000313" key="1">
    <source>
        <dbReference type="EMBL" id="GKG99434.1"/>
    </source>
</evidence>
<name>A0A413LCQ0_9FIRM</name>
<sequence length="82" mass="9450">MNTVYYRIKDLNMVGKEEDYVPYLYKSGKGWIVDHDNILMDRIMGYDESEASGSPYKIGNDSMMDLVEQISEKEAEKIISGM</sequence>